<protein>
    <submittedName>
        <fullName evidence="3">Predicted dehydrogenase</fullName>
    </submittedName>
</protein>
<evidence type="ECO:0000313" key="4">
    <source>
        <dbReference type="Proteomes" id="UP001158067"/>
    </source>
</evidence>
<proteinExistence type="predicted"/>
<dbReference type="PANTHER" id="PTHR43377:SF6">
    <property type="entry name" value="GFO_IDH_MOCA-LIKE OXIDOREDUCTASE N-TERMINAL DOMAIN-CONTAINING PROTEIN"/>
    <property type="match status" value="1"/>
</dbReference>
<dbReference type="RefSeq" id="WP_283434053.1">
    <property type="nucleotide sequence ID" value="NZ_CAWLDM010000001.1"/>
</dbReference>
<dbReference type="Pfam" id="PF01408">
    <property type="entry name" value="GFO_IDH_MocA"/>
    <property type="match status" value="1"/>
</dbReference>
<feature type="domain" description="GFO/IDH/MocA-like oxidoreductase" evidence="2">
    <location>
        <begin position="130"/>
        <end position="237"/>
    </location>
</feature>
<dbReference type="InterPro" id="IPR051450">
    <property type="entry name" value="Gfo/Idh/MocA_Oxidoreductases"/>
</dbReference>
<gene>
    <name evidence="3" type="ORF">SAMN06265222_11184</name>
</gene>
<organism evidence="3 4">
    <name type="scientific">Neorhodopirellula lusitana</name>
    <dbReference type="NCBI Taxonomy" id="445327"/>
    <lineage>
        <taxon>Bacteria</taxon>
        <taxon>Pseudomonadati</taxon>
        <taxon>Planctomycetota</taxon>
        <taxon>Planctomycetia</taxon>
        <taxon>Pirellulales</taxon>
        <taxon>Pirellulaceae</taxon>
        <taxon>Neorhodopirellula</taxon>
    </lineage>
</organism>
<reference evidence="3 4" key="1">
    <citation type="submission" date="2017-05" db="EMBL/GenBank/DDBJ databases">
        <authorList>
            <person name="Varghese N."/>
            <person name="Submissions S."/>
        </authorList>
    </citation>
    <scope>NUCLEOTIDE SEQUENCE [LARGE SCALE GENOMIC DNA]</scope>
    <source>
        <strain evidence="3 4">DSM 25457</strain>
    </source>
</reference>
<dbReference type="InterPro" id="IPR000683">
    <property type="entry name" value="Gfo/Idh/MocA-like_OxRdtase_N"/>
</dbReference>
<dbReference type="Gene3D" id="3.30.360.10">
    <property type="entry name" value="Dihydrodipicolinate Reductase, domain 2"/>
    <property type="match status" value="1"/>
</dbReference>
<dbReference type="InterPro" id="IPR055170">
    <property type="entry name" value="GFO_IDH_MocA-like_dom"/>
</dbReference>
<dbReference type="SUPFAM" id="SSF55347">
    <property type="entry name" value="Glyceraldehyde-3-phosphate dehydrogenase-like, C-terminal domain"/>
    <property type="match status" value="1"/>
</dbReference>
<name>A0ABY1QEK0_9BACT</name>
<sequence>MLRVGIVGLGYWGPNLVRCFSDLEDCKVTAVCDQNYDQLLRIKDRFPSVYPIENFDALLDRDLVDAVVIATPTGTHFDLAMKALDNDLHVFVEKPLAKTSEQCRKLIEKASERNLTLFVGHVFLHSSPVLKLREMIETGELGGINYISSRRLNLGPVRKDVSALYDLAPHDISMMLYLLGQKPISVTCTGFDRLNPGIQDVCNLTMMFEGNRMGMVHVSWLDPRKERVLTVVGDRKMAIYDDLEQEKIKVYDKGVDKPQDASGDFADFQLAYRYGGSYSPYIQEREPLKAECSDFVRCIVEGDIPLTDGQNGLDVVEVLEAADLSMRQGGQLVELNSPHQVLVTES</sequence>
<comment type="caution">
    <text evidence="3">The sequence shown here is derived from an EMBL/GenBank/DDBJ whole genome shotgun (WGS) entry which is preliminary data.</text>
</comment>
<dbReference type="Gene3D" id="3.40.50.720">
    <property type="entry name" value="NAD(P)-binding Rossmann-like Domain"/>
    <property type="match status" value="1"/>
</dbReference>
<dbReference type="Pfam" id="PF22725">
    <property type="entry name" value="GFO_IDH_MocA_C3"/>
    <property type="match status" value="1"/>
</dbReference>
<evidence type="ECO:0000313" key="3">
    <source>
        <dbReference type="EMBL" id="SMP68573.1"/>
    </source>
</evidence>
<dbReference type="PANTHER" id="PTHR43377">
    <property type="entry name" value="BILIVERDIN REDUCTASE A"/>
    <property type="match status" value="1"/>
</dbReference>
<evidence type="ECO:0000259" key="2">
    <source>
        <dbReference type="Pfam" id="PF22725"/>
    </source>
</evidence>
<keyword evidence="4" id="KW-1185">Reference proteome</keyword>
<dbReference type="EMBL" id="FXUG01000011">
    <property type="protein sequence ID" value="SMP68573.1"/>
    <property type="molecule type" value="Genomic_DNA"/>
</dbReference>
<evidence type="ECO:0000259" key="1">
    <source>
        <dbReference type="Pfam" id="PF01408"/>
    </source>
</evidence>
<dbReference type="SUPFAM" id="SSF51735">
    <property type="entry name" value="NAD(P)-binding Rossmann-fold domains"/>
    <property type="match status" value="1"/>
</dbReference>
<feature type="domain" description="Gfo/Idh/MocA-like oxidoreductase N-terminal" evidence="1">
    <location>
        <begin position="2"/>
        <end position="121"/>
    </location>
</feature>
<dbReference type="Proteomes" id="UP001158067">
    <property type="component" value="Unassembled WGS sequence"/>
</dbReference>
<accession>A0ABY1QEK0</accession>
<dbReference type="InterPro" id="IPR036291">
    <property type="entry name" value="NAD(P)-bd_dom_sf"/>
</dbReference>